<accession>A0A0C2RZY9</accession>
<dbReference type="RefSeq" id="WP_041056863.1">
    <property type="nucleotide sequence ID" value="NZ_JXRR01000014.1"/>
</dbReference>
<dbReference type="Proteomes" id="UP000031972">
    <property type="component" value="Unassembled WGS sequence"/>
</dbReference>
<comment type="caution">
    <text evidence="3">The sequence shown here is derived from an EMBL/GenBank/DDBJ whole genome shotgun (WGS) entry which is preliminary data.</text>
</comment>
<organism evidence="3 4">
    <name type="scientific">Jeotgalibacillus campisalis</name>
    <dbReference type="NCBI Taxonomy" id="220754"/>
    <lineage>
        <taxon>Bacteria</taxon>
        <taxon>Bacillati</taxon>
        <taxon>Bacillota</taxon>
        <taxon>Bacilli</taxon>
        <taxon>Bacillales</taxon>
        <taxon>Caryophanaceae</taxon>
        <taxon>Jeotgalibacillus</taxon>
    </lineage>
</organism>
<evidence type="ECO:0000256" key="1">
    <source>
        <dbReference type="ARBA" id="ARBA00022801"/>
    </source>
</evidence>
<evidence type="ECO:0000313" key="3">
    <source>
        <dbReference type="EMBL" id="KIL47389.1"/>
    </source>
</evidence>
<dbReference type="PANTHER" id="PTHR22946:SF9">
    <property type="entry name" value="POLYKETIDE TRANSFERASE AF380"/>
    <property type="match status" value="1"/>
</dbReference>
<dbReference type="Pfam" id="PF00326">
    <property type="entry name" value="Peptidase_S9"/>
    <property type="match status" value="1"/>
</dbReference>
<dbReference type="InterPro" id="IPR001375">
    <property type="entry name" value="Peptidase_S9_cat"/>
</dbReference>
<dbReference type="GO" id="GO:0008236">
    <property type="term" value="F:serine-type peptidase activity"/>
    <property type="evidence" value="ECO:0007669"/>
    <property type="project" value="InterPro"/>
</dbReference>
<dbReference type="InterPro" id="IPR050261">
    <property type="entry name" value="FrsA_esterase"/>
</dbReference>
<dbReference type="GO" id="GO:0006508">
    <property type="term" value="P:proteolysis"/>
    <property type="evidence" value="ECO:0007669"/>
    <property type="project" value="InterPro"/>
</dbReference>
<reference evidence="3 4" key="1">
    <citation type="submission" date="2015-01" db="EMBL/GenBank/DDBJ databases">
        <title>Jeotgalibacillus campisalis genome sequencing.</title>
        <authorList>
            <person name="Goh K.M."/>
            <person name="Chan K.-G."/>
            <person name="Yaakop A.S."/>
            <person name="Ee R."/>
            <person name="Gan H.M."/>
            <person name="Chan C.S."/>
        </authorList>
    </citation>
    <scope>NUCLEOTIDE SEQUENCE [LARGE SCALE GENOMIC DNA]</scope>
    <source>
        <strain evidence="3 4">SF-57</strain>
    </source>
</reference>
<evidence type="ECO:0000259" key="2">
    <source>
        <dbReference type="Pfam" id="PF00326"/>
    </source>
</evidence>
<dbReference type="EMBL" id="JXRR01000014">
    <property type="protein sequence ID" value="KIL47389.1"/>
    <property type="molecule type" value="Genomic_DNA"/>
</dbReference>
<dbReference type="PATRIC" id="fig|220754.4.peg.1579"/>
<dbReference type="InterPro" id="IPR029058">
    <property type="entry name" value="AB_hydrolase_fold"/>
</dbReference>
<dbReference type="AlphaFoldDB" id="A0A0C2RZY9"/>
<dbReference type="PANTHER" id="PTHR22946">
    <property type="entry name" value="DIENELACTONE HYDROLASE DOMAIN-CONTAINING PROTEIN-RELATED"/>
    <property type="match status" value="1"/>
</dbReference>
<dbReference type="SUPFAM" id="SSF53474">
    <property type="entry name" value="alpha/beta-Hydrolases"/>
    <property type="match status" value="1"/>
</dbReference>
<proteinExistence type="predicted"/>
<protein>
    <submittedName>
        <fullName evidence="3">Esterase</fullName>
    </submittedName>
</protein>
<dbReference type="Gene3D" id="3.40.50.1820">
    <property type="entry name" value="alpha/beta hydrolase"/>
    <property type="match status" value="1"/>
</dbReference>
<gene>
    <name evidence="3" type="ORF">KR50_15560</name>
</gene>
<evidence type="ECO:0000313" key="4">
    <source>
        <dbReference type="Proteomes" id="UP000031972"/>
    </source>
</evidence>
<keyword evidence="4" id="KW-1185">Reference proteome</keyword>
<dbReference type="OrthoDB" id="31158at2"/>
<sequence>MILIQKDMVNDIPLLHVAKQTELSSPLPTIIFIHGFTSAKEHNLHFAYLLAEKGYRVLLPDVSLHGERQEGLDDMVLSTRFWHMVIQTIDELQVLKDYYTDKGLVSDGRIGLAGSSMGGIITLGALTQYDWVKTAVSLMGSPTYVGFAKAQLNQFKRNGLTLPMTDEEIEEQLSVLTSYDLSLNPEKVNRRPLLFWHGKQDTVVPFEPTYAFFKTIYPSYKDNPDDLRFISEEQAGHKVSRKALLETTKWFQRRL</sequence>
<feature type="domain" description="Peptidase S9 prolyl oligopeptidase catalytic" evidence="2">
    <location>
        <begin position="47"/>
        <end position="253"/>
    </location>
</feature>
<keyword evidence="1" id="KW-0378">Hydrolase</keyword>
<dbReference type="GO" id="GO:0052689">
    <property type="term" value="F:carboxylic ester hydrolase activity"/>
    <property type="evidence" value="ECO:0007669"/>
    <property type="project" value="UniProtKB-ARBA"/>
</dbReference>
<name>A0A0C2RZY9_9BACL</name>